<feature type="region of interest" description="Disordered" evidence="5">
    <location>
        <begin position="1"/>
        <end position="21"/>
    </location>
</feature>
<keyword evidence="7" id="KW-1185">Reference proteome</keyword>
<dbReference type="GO" id="GO:0003924">
    <property type="term" value="F:GTPase activity"/>
    <property type="evidence" value="ECO:0007669"/>
    <property type="project" value="TreeGrafter"/>
</dbReference>
<keyword evidence="2" id="KW-0547">Nucleotide-binding</keyword>
<evidence type="ECO:0000313" key="11">
    <source>
        <dbReference type="RefSeq" id="XP_072587990.1"/>
    </source>
</evidence>
<dbReference type="RefSeq" id="XP_072587991.1">
    <property type="nucleotide sequence ID" value="XM_072731890.1"/>
</dbReference>
<dbReference type="PANTHER" id="PTHR32341">
    <property type="entry name" value="INTERFERON-INDUCIBLE GTPASE"/>
    <property type="match status" value="1"/>
</dbReference>
<reference evidence="8" key="2">
    <citation type="submission" date="2025-04" db="UniProtKB">
        <authorList>
            <consortium name="RefSeq"/>
        </authorList>
    </citation>
    <scope>IDENTIFICATION</scope>
    <source>
        <strain evidence="8">TameXAggressive cross</strain>
        <tissue evidence="8">Blood</tissue>
        <tissue evidence="9 10">Cell line</tissue>
    </source>
</reference>
<dbReference type="GO" id="GO:0005789">
    <property type="term" value="C:endoplasmic reticulum membrane"/>
    <property type="evidence" value="ECO:0007669"/>
    <property type="project" value="TreeGrafter"/>
</dbReference>
<dbReference type="InterPro" id="IPR030385">
    <property type="entry name" value="G_IRG_dom"/>
</dbReference>
<accession>A0A3Q7RQ56</accession>
<organism evidence="7 8">
    <name type="scientific">Vulpes vulpes</name>
    <name type="common">Red fox</name>
    <dbReference type="NCBI Taxonomy" id="9627"/>
    <lineage>
        <taxon>Eukaryota</taxon>
        <taxon>Metazoa</taxon>
        <taxon>Chordata</taxon>
        <taxon>Craniata</taxon>
        <taxon>Vertebrata</taxon>
        <taxon>Euteleostomi</taxon>
        <taxon>Mammalia</taxon>
        <taxon>Eutheria</taxon>
        <taxon>Laurasiatheria</taxon>
        <taxon>Carnivora</taxon>
        <taxon>Caniformia</taxon>
        <taxon>Canidae</taxon>
        <taxon>Vulpes</taxon>
    </lineage>
</organism>
<keyword evidence="4" id="KW-0342">GTP-binding</keyword>
<name>A0A3Q7RQ56_VULVU</name>
<protein>
    <submittedName>
        <fullName evidence="8 9 10">Immunity-related GTPase family M protein 1-like</fullName>
    </submittedName>
</protein>
<evidence type="ECO:0000313" key="9">
    <source>
        <dbReference type="RefSeq" id="XP_072587987.1"/>
    </source>
</evidence>
<dbReference type="AlphaFoldDB" id="A0A3Q7RQ56"/>
<dbReference type="Proteomes" id="UP001652641">
    <property type="component" value="Chromosome 12"/>
</dbReference>
<dbReference type="OMA" id="SCMNCNT"/>
<dbReference type="PANTHER" id="PTHR32341:SF9">
    <property type="entry name" value="IMMUNITY-RELATED GTPASE FAMILY M PROTEIN"/>
    <property type="match status" value="1"/>
</dbReference>
<dbReference type="GO" id="GO:0035458">
    <property type="term" value="P:cellular response to interferon-beta"/>
    <property type="evidence" value="ECO:0007669"/>
    <property type="project" value="TreeGrafter"/>
</dbReference>
<sequence length="471" mass="53725">MQKILPRQTHRSESSYAAVRVGGSKENQRKVFLRGPNKTREDSPRGYWEACPELHSDLSMKSSLETCEVTPLLSDVTQPTHSLHTPLLTSSNYDMPYNMGWSSLSKETAINIEKALGGRKLLEVVPMVRETLKRASSVPLRIAVTGDSGNGMSSFINALRGIGHDEEDSAPTGVVRTTQIPTCYSYPHFPNVELWDLPGTGAGTQSLENYLEEMKFSRYDLFIIIASEQFSMNLVKLAKAIQVLGKRFYIVWTKLDRDLSTSTLLKERLLQNIRENIQENLQKERVFEPIIFLVSSFEPLLHDFPELRNTLNRDISDIRYCGPLKNLSHTYEKVISDKVTMFRGKIASKSFDTLGIWNADDFGECLIAYHLLFGVDDESLQQIAQSMGKPMEEYRAIMKSRDPHTIIRGDWAVSCMNCNTSSCLYTILRYIPLLGDFIINFLRKWKHRRLLEIVAEDTRTILKKILKDSII</sequence>
<keyword evidence="3" id="KW-0378">Hydrolase</keyword>
<dbReference type="STRING" id="9627.ENSVVUP00000037684"/>
<evidence type="ECO:0000313" key="12">
    <source>
        <dbReference type="RefSeq" id="XP_072587991.1"/>
    </source>
</evidence>
<proteinExistence type="inferred from homology"/>
<dbReference type="GO" id="GO:0005525">
    <property type="term" value="F:GTP binding"/>
    <property type="evidence" value="ECO:0007669"/>
    <property type="project" value="UniProtKB-KW"/>
</dbReference>
<dbReference type="RefSeq" id="XP_025844361.1">
    <property type="nucleotide sequence ID" value="XM_025988576.1"/>
</dbReference>
<comment type="similarity">
    <text evidence="1">Belongs to the TRAFAC class dynamin-like GTPase superfamily. IRG family.</text>
</comment>
<evidence type="ECO:0000313" key="8">
    <source>
        <dbReference type="RefSeq" id="XP_025844361.1"/>
    </source>
</evidence>
<dbReference type="GO" id="GO:0045087">
    <property type="term" value="P:innate immune response"/>
    <property type="evidence" value="ECO:0007669"/>
    <property type="project" value="TreeGrafter"/>
</dbReference>
<evidence type="ECO:0000256" key="5">
    <source>
        <dbReference type="SAM" id="MobiDB-lite"/>
    </source>
</evidence>
<evidence type="ECO:0000256" key="3">
    <source>
        <dbReference type="ARBA" id="ARBA00022801"/>
    </source>
</evidence>
<evidence type="ECO:0000313" key="7">
    <source>
        <dbReference type="Proteomes" id="UP001652641"/>
    </source>
</evidence>
<dbReference type="InterPro" id="IPR007743">
    <property type="entry name" value="Immunity-related_GTPase-like"/>
</dbReference>
<dbReference type="InterPro" id="IPR051515">
    <property type="entry name" value="IRG"/>
</dbReference>
<reference key="1">
    <citation type="submission" date="2019-01" db="UniProtKB">
        <authorList>
            <consortium name="RefSeq"/>
        </authorList>
    </citation>
    <scope>IDENTIFICATION</scope>
</reference>
<dbReference type="SUPFAM" id="SSF52540">
    <property type="entry name" value="P-loop containing nucleoside triphosphate hydrolases"/>
    <property type="match status" value="1"/>
</dbReference>
<dbReference type="InterPro" id="IPR027417">
    <property type="entry name" value="P-loop_NTPase"/>
</dbReference>
<dbReference type="GeneID" id="112911882"/>
<evidence type="ECO:0000256" key="2">
    <source>
        <dbReference type="ARBA" id="ARBA00022741"/>
    </source>
</evidence>
<dbReference type="KEGG" id="vvp:112911882"/>
<evidence type="ECO:0000313" key="10">
    <source>
        <dbReference type="RefSeq" id="XP_072587989.1"/>
    </source>
</evidence>
<dbReference type="FunFam" id="3.40.50.300:FF:000541">
    <property type="entry name" value="Immunity related GTPase M"/>
    <property type="match status" value="1"/>
</dbReference>
<evidence type="ECO:0000256" key="4">
    <source>
        <dbReference type="ARBA" id="ARBA00023134"/>
    </source>
</evidence>
<evidence type="ECO:0000256" key="1">
    <source>
        <dbReference type="ARBA" id="ARBA00005429"/>
    </source>
</evidence>
<feature type="domain" description="IRG-type G" evidence="6">
    <location>
        <begin position="138"/>
        <end position="314"/>
    </location>
</feature>
<gene>
    <name evidence="8 9 10 11 12" type="primary">LOC112911882</name>
</gene>
<dbReference type="GO" id="GO:0000045">
    <property type="term" value="P:autophagosome assembly"/>
    <property type="evidence" value="ECO:0007669"/>
    <property type="project" value="TreeGrafter"/>
</dbReference>
<dbReference type="PROSITE" id="PS51716">
    <property type="entry name" value="G_IRG"/>
    <property type="match status" value="1"/>
</dbReference>
<dbReference type="RefSeq" id="XP_072587990.1">
    <property type="nucleotide sequence ID" value="XM_072731889.1"/>
</dbReference>
<evidence type="ECO:0000259" key="6">
    <source>
        <dbReference type="PROSITE" id="PS51716"/>
    </source>
</evidence>
<dbReference type="Gene3D" id="3.40.50.300">
    <property type="entry name" value="P-loop containing nucleotide triphosphate hydrolases"/>
    <property type="match status" value="1"/>
</dbReference>
<dbReference type="Pfam" id="PF05049">
    <property type="entry name" value="IIGP"/>
    <property type="match status" value="1"/>
</dbReference>
<dbReference type="RefSeq" id="XP_072587987.1">
    <property type="nucleotide sequence ID" value="XM_072731886.1"/>
</dbReference>
<dbReference type="RefSeq" id="XP_072587989.1">
    <property type="nucleotide sequence ID" value="XM_072731888.1"/>
</dbReference>